<organism evidence="3 4">
    <name type="scientific">Pseudoxanthomonas japonensis</name>
    <dbReference type="NCBI Taxonomy" id="69284"/>
    <lineage>
        <taxon>Bacteria</taxon>
        <taxon>Pseudomonadati</taxon>
        <taxon>Pseudomonadota</taxon>
        <taxon>Gammaproteobacteria</taxon>
        <taxon>Lysobacterales</taxon>
        <taxon>Lysobacteraceae</taxon>
        <taxon>Pseudoxanthomonas</taxon>
    </lineage>
</organism>
<gene>
    <name evidence="3" type="ORF">CSC78_03375</name>
</gene>
<evidence type="ECO:0000313" key="4">
    <source>
        <dbReference type="Proteomes" id="UP000781710"/>
    </source>
</evidence>
<feature type="coiled-coil region" evidence="1">
    <location>
        <begin position="188"/>
        <end position="215"/>
    </location>
</feature>
<accession>A0ABQ6ZKA7</accession>
<evidence type="ECO:0008006" key="5">
    <source>
        <dbReference type="Google" id="ProtNLM"/>
    </source>
</evidence>
<feature type="transmembrane region" description="Helical" evidence="2">
    <location>
        <begin position="441"/>
        <end position="464"/>
    </location>
</feature>
<dbReference type="InterPro" id="IPR050445">
    <property type="entry name" value="Bact_polysacc_biosynth/exp"/>
</dbReference>
<dbReference type="InterPro" id="IPR014345">
    <property type="entry name" value="XrtA_polysacc_chain"/>
</dbReference>
<dbReference type="RefSeq" id="WP_162336511.1">
    <property type="nucleotide sequence ID" value="NZ_JBHSRQ010000016.1"/>
</dbReference>
<comment type="caution">
    <text evidence="3">The sequence shown here is derived from an EMBL/GenBank/DDBJ whole genome shotgun (WGS) entry which is preliminary data.</text>
</comment>
<feature type="transmembrane region" description="Helical" evidence="2">
    <location>
        <begin position="504"/>
        <end position="524"/>
    </location>
</feature>
<keyword evidence="2" id="KW-1133">Transmembrane helix</keyword>
<sequence length="529" mass="59459">MSSTTSLPPPRTAAQARKADELKPEELLLVLLKEARRRVLPIAATFTAVTLLTLVVGLLVIPRNYVASTTILAQDSDIIQPLLEGRAVPTGVADRAGMARQIVYSRKVLQEILAVGKWTEKDLSPVAQDKLMEDIRNNTAISSPRNDLVQISYRDTNPERAYHVTEAFGTLFMQEALAAKERESREAYEFIDKQVQEYHRKLTDAEKNLQAYRSQNADAQPGSATDVNTRISSLRTQVEQTRMSLLEQESRAAAITDQLSGESAVTAVQTRESLYRAQLIELRAELDRLMLTFTDRHPDVVRVRHQIEDVQRAIVQEQERRQQPTPGALASEDAQLNPLYNELRSQQAQARHEAAATRSRMGIAESMLGAELDRSRRIAESESALAELTRDYEVNREIYQDLLRRRENARVSMGLDQENRGLTLRIQDPATMPLRPSGLRFMHIAAAGFVAALALPLGLLFLLVRFDPRVRVARQIVQKTSYPLLTVIPTYLTPKERRRQSLKFMASAAMVCSVFVVYALVFAFKVASA</sequence>
<evidence type="ECO:0000313" key="3">
    <source>
        <dbReference type="EMBL" id="KAF1726606.1"/>
    </source>
</evidence>
<evidence type="ECO:0000256" key="1">
    <source>
        <dbReference type="SAM" id="Coils"/>
    </source>
</evidence>
<dbReference type="Proteomes" id="UP000781710">
    <property type="component" value="Unassembled WGS sequence"/>
</dbReference>
<keyword evidence="2" id="KW-0472">Membrane</keyword>
<proteinExistence type="predicted"/>
<protein>
    <recommendedName>
        <fullName evidence="5">Polysaccharide chain length determinant protein, PEP-CTERM locus subfamily</fullName>
    </recommendedName>
</protein>
<reference evidence="3 4" key="1">
    <citation type="submission" date="2017-10" db="EMBL/GenBank/DDBJ databases">
        <title>Whole genome sequencing of members of genus Pseudoxanthomonas.</title>
        <authorList>
            <person name="Kumar S."/>
            <person name="Bansal K."/>
            <person name="Kaur A."/>
            <person name="Patil P."/>
            <person name="Sharma S."/>
            <person name="Patil P.B."/>
        </authorList>
    </citation>
    <scope>NUCLEOTIDE SEQUENCE [LARGE SCALE GENOMIC DNA]</scope>
    <source>
        <strain evidence="3 4">DSM 17109</strain>
    </source>
</reference>
<evidence type="ECO:0000256" key="2">
    <source>
        <dbReference type="SAM" id="Phobius"/>
    </source>
</evidence>
<keyword evidence="4" id="KW-1185">Reference proteome</keyword>
<dbReference type="PANTHER" id="PTHR32309">
    <property type="entry name" value="TYROSINE-PROTEIN KINASE"/>
    <property type="match status" value="1"/>
</dbReference>
<feature type="transmembrane region" description="Helical" evidence="2">
    <location>
        <begin position="39"/>
        <end position="61"/>
    </location>
</feature>
<dbReference type="PANTHER" id="PTHR32309:SF13">
    <property type="entry name" value="FERRIC ENTEROBACTIN TRANSPORT PROTEIN FEPE"/>
    <property type="match status" value="1"/>
</dbReference>
<keyword evidence="2" id="KW-0812">Transmembrane</keyword>
<dbReference type="EMBL" id="PDWW01000003">
    <property type="protein sequence ID" value="KAF1726606.1"/>
    <property type="molecule type" value="Genomic_DNA"/>
</dbReference>
<dbReference type="NCBIfam" id="TIGR03007">
    <property type="entry name" value="pepcterm_ChnLen"/>
    <property type="match status" value="1"/>
</dbReference>
<keyword evidence="1" id="KW-0175">Coiled coil</keyword>
<name>A0ABQ6ZKA7_9GAMM</name>